<dbReference type="KEGG" id="mya:MORIYA_0311"/>
<organism evidence="2 3">
    <name type="scientific">Moritella yayanosii</name>
    <dbReference type="NCBI Taxonomy" id="69539"/>
    <lineage>
        <taxon>Bacteria</taxon>
        <taxon>Pseudomonadati</taxon>
        <taxon>Pseudomonadota</taxon>
        <taxon>Gammaproteobacteria</taxon>
        <taxon>Alteromonadales</taxon>
        <taxon>Moritellaceae</taxon>
        <taxon>Moritella</taxon>
    </lineage>
</organism>
<accession>A0A330LJK6</accession>
<dbReference type="Proteomes" id="UP000250163">
    <property type="component" value="Chromosome MORIYA"/>
</dbReference>
<dbReference type="AlphaFoldDB" id="A0A330LJK6"/>
<feature type="region of interest" description="Disordered" evidence="1">
    <location>
        <begin position="1"/>
        <end position="33"/>
    </location>
</feature>
<protein>
    <submittedName>
        <fullName evidence="2">Uncharacterized protein</fullName>
    </submittedName>
</protein>
<feature type="region of interest" description="Disordered" evidence="1">
    <location>
        <begin position="47"/>
        <end position="68"/>
    </location>
</feature>
<dbReference type="RefSeq" id="WP_112712091.1">
    <property type="nucleotide sequence ID" value="NZ_LS483250.1"/>
</dbReference>
<dbReference type="OrthoDB" id="4317910at2"/>
<evidence type="ECO:0000313" key="3">
    <source>
        <dbReference type="Proteomes" id="UP000250163"/>
    </source>
</evidence>
<evidence type="ECO:0000256" key="1">
    <source>
        <dbReference type="SAM" id="MobiDB-lite"/>
    </source>
</evidence>
<keyword evidence="3" id="KW-1185">Reference proteome</keyword>
<dbReference type="EMBL" id="LS483250">
    <property type="protein sequence ID" value="SQD76789.1"/>
    <property type="molecule type" value="Genomic_DNA"/>
</dbReference>
<proteinExistence type="predicted"/>
<gene>
    <name evidence="2" type="ORF">MORIYA_0311</name>
</gene>
<name>A0A330LJK6_9GAMM</name>
<evidence type="ECO:0000313" key="2">
    <source>
        <dbReference type="EMBL" id="SQD76789.1"/>
    </source>
</evidence>
<reference evidence="3" key="1">
    <citation type="submission" date="2018-05" db="EMBL/GenBank/DDBJ databases">
        <authorList>
            <person name="Cea G.-C."/>
            <person name="William W."/>
        </authorList>
    </citation>
    <scope>NUCLEOTIDE SEQUENCE [LARGE SCALE GENOMIC DNA]</scope>
    <source>
        <strain evidence="3">DB21MT 5</strain>
    </source>
</reference>
<feature type="compositionally biased region" description="Polar residues" evidence="1">
    <location>
        <begin position="47"/>
        <end position="61"/>
    </location>
</feature>
<sequence>MIRTDPKTVRGSGFRKKLTKEQGPPPSDGFDADHKVELCVGGADCTSSNGQWLESGPNRSSGPKIYNKVKEDPLGTVYDKVKLEENNGG</sequence>